<evidence type="ECO:0000256" key="6">
    <source>
        <dbReference type="ARBA" id="ARBA00022777"/>
    </source>
</evidence>
<organism evidence="8 9">
    <name type="scientific">Bifidobacterium subtile</name>
    <dbReference type="NCBI Taxonomy" id="77635"/>
    <lineage>
        <taxon>Bacteria</taxon>
        <taxon>Bacillati</taxon>
        <taxon>Actinomycetota</taxon>
        <taxon>Actinomycetes</taxon>
        <taxon>Bifidobacteriales</taxon>
        <taxon>Bifidobacteriaceae</taxon>
        <taxon>Bifidobacterium</taxon>
    </lineage>
</organism>
<evidence type="ECO:0000259" key="7">
    <source>
        <dbReference type="PROSITE" id="PS51099"/>
    </source>
</evidence>
<dbReference type="NCBIfam" id="TIGR00829">
    <property type="entry name" value="FRU"/>
    <property type="match status" value="1"/>
</dbReference>
<accession>A0A087E1T4</accession>
<dbReference type="RefSeq" id="WP_024464482.1">
    <property type="nucleotide sequence ID" value="NZ_CP062939.1"/>
</dbReference>
<dbReference type="EMBL" id="JGZR01000009">
    <property type="protein sequence ID" value="KFJ01735.1"/>
    <property type="molecule type" value="Genomic_DNA"/>
</dbReference>
<dbReference type="Proteomes" id="UP000029055">
    <property type="component" value="Unassembled WGS sequence"/>
</dbReference>
<dbReference type="Pfam" id="PF02302">
    <property type="entry name" value="PTS_IIB"/>
    <property type="match status" value="1"/>
</dbReference>
<keyword evidence="1" id="KW-0813">Transport</keyword>
<dbReference type="InterPro" id="IPR050864">
    <property type="entry name" value="Bacterial_PTS_Sugar_Transport"/>
</dbReference>
<evidence type="ECO:0000256" key="2">
    <source>
        <dbReference type="ARBA" id="ARBA00022553"/>
    </source>
</evidence>
<gene>
    <name evidence="8" type="ORF">BISU_1748</name>
</gene>
<evidence type="ECO:0000313" key="9">
    <source>
        <dbReference type="Proteomes" id="UP000029055"/>
    </source>
</evidence>
<keyword evidence="4 8" id="KW-0808">Transferase</keyword>
<name>A0A087E1T4_9BIFI</name>
<evidence type="ECO:0000256" key="1">
    <source>
        <dbReference type="ARBA" id="ARBA00022448"/>
    </source>
</evidence>
<evidence type="ECO:0000256" key="3">
    <source>
        <dbReference type="ARBA" id="ARBA00022597"/>
    </source>
</evidence>
<dbReference type="PANTHER" id="PTHR30505">
    <property type="entry name" value="FRUCTOSE-LIKE PERMEASE"/>
    <property type="match status" value="1"/>
</dbReference>
<keyword evidence="9" id="KW-1185">Reference proteome</keyword>
<dbReference type="STRING" id="77635.BISU_1748"/>
<dbReference type="EC" id="2.7.1.69" evidence="8"/>
<evidence type="ECO:0000256" key="5">
    <source>
        <dbReference type="ARBA" id="ARBA00022683"/>
    </source>
</evidence>
<evidence type="ECO:0000313" key="8">
    <source>
        <dbReference type="EMBL" id="KFJ01735.1"/>
    </source>
</evidence>
<dbReference type="InterPro" id="IPR003353">
    <property type="entry name" value="PTS_IIB_fruc"/>
</dbReference>
<evidence type="ECO:0000256" key="4">
    <source>
        <dbReference type="ARBA" id="ARBA00022679"/>
    </source>
</evidence>
<comment type="caution">
    <text evidence="8">The sequence shown here is derived from an EMBL/GenBank/DDBJ whole genome shotgun (WGS) entry which is preliminary data.</text>
</comment>
<dbReference type="PROSITE" id="PS51099">
    <property type="entry name" value="PTS_EIIB_TYPE_2"/>
    <property type="match status" value="1"/>
</dbReference>
<dbReference type="CDD" id="cd05569">
    <property type="entry name" value="PTS_IIB_fructose"/>
    <property type="match status" value="1"/>
</dbReference>
<dbReference type="OrthoDB" id="9782569at2"/>
<dbReference type="eggNOG" id="COG1445">
    <property type="taxonomic scope" value="Bacteria"/>
</dbReference>
<dbReference type="AlphaFoldDB" id="A0A087E1T4"/>
<keyword evidence="5" id="KW-0598">Phosphotransferase system</keyword>
<dbReference type="InterPro" id="IPR036095">
    <property type="entry name" value="PTS_EIIB-like_sf"/>
</dbReference>
<sequence>MKIVGVSACTIGIAHTYLAQQKVEDAAKAAGDDVKIETQGTIGIENALTSEDIAEADIVLLAVDIKIANEERFSGKKVVKVSTDTAIKSPNKLVAKLHEIVGK</sequence>
<dbReference type="SUPFAM" id="SSF52794">
    <property type="entry name" value="PTS system IIB component-like"/>
    <property type="match status" value="1"/>
</dbReference>
<dbReference type="GO" id="GO:0090563">
    <property type="term" value="F:protein-phosphocysteine-sugar phosphotransferase activity"/>
    <property type="evidence" value="ECO:0007669"/>
    <property type="project" value="TreeGrafter"/>
</dbReference>
<dbReference type="GO" id="GO:0022877">
    <property type="term" value="F:protein-N(PI)-phosphohistidine-fructose phosphotransferase system transporter activity"/>
    <property type="evidence" value="ECO:0007669"/>
    <property type="project" value="InterPro"/>
</dbReference>
<keyword evidence="3" id="KW-0762">Sugar transport</keyword>
<dbReference type="GO" id="GO:0016301">
    <property type="term" value="F:kinase activity"/>
    <property type="evidence" value="ECO:0007669"/>
    <property type="project" value="UniProtKB-KW"/>
</dbReference>
<dbReference type="GO" id="GO:0005886">
    <property type="term" value="C:plasma membrane"/>
    <property type="evidence" value="ECO:0007669"/>
    <property type="project" value="TreeGrafter"/>
</dbReference>
<feature type="domain" description="PTS EIIB type-2" evidence="7">
    <location>
        <begin position="1"/>
        <end position="99"/>
    </location>
</feature>
<keyword evidence="2" id="KW-0597">Phosphoprotein</keyword>
<reference evidence="8 9" key="1">
    <citation type="submission" date="2014-03" db="EMBL/GenBank/DDBJ databases">
        <title>Genomics of Bifidobacteria.</title>
        <authorList>
            <person name="Ventura M."/>
            <person name="Milani C."/>
            <person name="Lugli G.A."/>
        </authorList>
    </citation>
    <scope>NUCLEOTIDE SEQUENCE [LARGE SCALE GENOMIC DNA]</scope>
    <source>
        <strain evidence="8 9">LMG 11597</strain>
    </source>
</reference>
<protein>
    <submittedName>
        <fullName evidence="8">FrzABC PTS putative transporter, the PTS Fructose-Mannitol (Fru) Family</fullName>
        <ecNumber evidence="8">2.7.1.69</ecNumber>
    </submittedName>
</protein>
<dbReference type="InterPro" id="IPR013011">
    <property type="entry name" value="PTS_EIIB_2"/>
</dbReference>
<keyword evidence="6" id="KW-0418">Kinase</keyword>
<dbReference type="InterPro" id="IPR003501">
    <property type="entry name" value="PTS_EIIB_2/3"/>
</dbReference>
<dbReference type="GO" id="GO:0009401">
    <property type="term" value="P:phosphoenolpyruvate-dependent sugar phosphotransferase system"/>
    <property type="evidence" value="ECO:0007669"/>
    <property type="project" value="UniProtKB-KW"/>
</dbReference>
<proteinExistence type="predicted"/>
<dbReference type="Gene3D" id="3.40.50.2300">
    <property type="match status" value="1"/>
</dbReference>
<dbReference type="PANTHER" id="PTHR30505:SF0">
    <property type="entry name" value="FRUCTOSE-LIKE PTS SYSTEM EIIBC COMPONENT-RELATED"/>
    <property type="match status" value="1"/>
</dbReference>